<dbReference type="KEGG" id="plyc:GXP70_29390"/>
<dbReference type="Pfam" id="PF00581">
    <property type="entry name" value="Rhodanese"/>
    <property type="match status" value="1"/>
</dbReference>
<dbReference type="CDD" id="cd00158">
    <property type="entry name" value="RHOD"/>
    <property type="match status" value="1"/>
</dbReference>
<dbReference type="InterPro" id="IPR036873">
    <property type="entry name" value="Rhodanese-like_dom_sf"/>
</dbReference>
<evidence type="ECO:0000313" key="2">
    <source>
        <dbReference type="EMBL" id="QHT63666.1"/>
    </source>
</evidence>
<dbReference type="Proteomes" id="UP000476064">
    <property type="component" value="Chromosome"/>
</dbReference>
<name>A0A6C0G7F1_9BACL</name>
<reference evidence="2 3" key="1">
    <citation type="submission" date="2020-01" db="EMBL/GenBank/DDBJ databases">
        <title>Paenibacillus sp. nov., isolated from tomato rhizosphere.</title>
        <authorList>
            <person name="Weon H.-Y."/>
            <person name="Lee S.A."/>
        </authorList>
    </citation>
    <scope>NUCLEOTIDE SEQUENCE [LARGE SCALE GENOMIC DNA]</scope>
    <source>
        <strain evidence="2 3">12200R-189</strain>
    </source>
</reference>
<sequence>MAFKIPREITPQEVEARLSQGERLYMVDVREPDEWAAGHVAGAVHLPLSQLAGRRHELEPGRELIVMCRGGGRSGLACELLSEHGFRVVNMKGGLIAWTGELV</sequence>
<proteinExistence type="predicted"/>
<dbReference type="AlphaFoldDB" id="A0A6C0G7F1"/>
<dbReference type="PROSITE" id="PS50206">
    <property type="entry name" value="RHODANESE_3"/>
    <property type="match status" value="1"/>
</dbReference>
<protein>
    <submittedName>
        <fullName evidence="2">Rhodanese-like domain-containing protein</fullName>
    </submittedName>
</protein>
<dbReference type="InterPro" id="IPR050229">
    <property type="entry name" value="GlpE_sulfurtransferase"/>
</dbReference>
<dbReference type="EMBL" id="CP048209">
    <property type="protein sequence ID" value="QHT63666.1"/>
    <property type="molecule type" value="Genomic_DNA"/>
</dbReference>
<dbReference type="SMART" id="SM00450">
    <property type="entry name" value="RHOD"/>
    <property type="match status" value="1"/>
</dbReference>
<dbReference type="PANTHER" id="PTHR43031">
    <property type="entry name" value="FAD-DEPENDENT OXIDOREDUCTASE"/>
    <property type="match status" value="1"/>
</dbReference>
<dbReference type="RefSeq" id="WP_162360225.1">
    <property type="nucleotide sequence ID" value="NZ_CP048209.1"/>
</dbReference>
<gene>
    <name evidence="2" type="ORF">GXP70_29390</name>
</gene>
<feature type="domain" description="Rhodanese" evidence="1">
    <location>
        <begin position="20"/>
        <end position="103"/>
    </location>
</feature>
<accession>A0A6C0G7F1</accession>
<keyword evidence="3" id="KW-1185">Reference proteome</keyword>
<organism evidence="2 3">
    <name type="scientific">Paenibacillus lycopersici</name>
    <dbReference type="NCBI Taxonomy" id="2704462"/>
    <lineage>
        <taxon>Bacteria</taxon>
        <taxon>Bacillati</taxon>
        <taxon>Bacillota</taxon>
        <taxon>Bacilli</taxon>
        <taxon>Bacillales</taxon>
        <taxon>Paenibacillaceae</taxon>
        <taxon>Paenibacillus</taxon>
    </lineage>
</organism>
<evidence type="ECO:0000313" key="3">
    <source>
        <dbReference type="Proteomes" id="UP000476064"/>
    </source>
</evidence>
<dbReference type="Gene3D" id="3.40.250.10">
    <property type="entry name" value="Rhodanese-like domain"/>
    <property type="match status" value="1"/>
</dbReference>
<evidence type="ECO:0000259" key="1">
    <source>
        <dbReference type="PROSITE" id="PS50206"/>
    </source>
</evidence>
<dbReference type="SUPFAM" id="SSF52821">
    <property type="entry name" value="Rhodanese/Cell cycle control phosphatase"/>
    <property type="match status" value="1"/>
</dbReference>
<dbReference type="PANTHER" id="PTHR43031:SF17">
    <property type="entry name" value="SULFURTRANSFERASE YTWF-RELATED"/>
    <property type="match status" value="1"/>
</dbReference>
<dbReference type="InterPro" id="IPR001763">
    <property type="entry name" value="Rhodanese-like_dom"/>
</dbReference>